<keyword evidence="6" id="KW-0627">Porphyrin biosynthesis</keyword>
<dbReference type="UniPathway" id="UPA00251">
    <property type="reaction ID" value="UER00322"/>
</dbReference>
<evidence type="ECO:0000256" key="2">
    <source>
        <dbReference type="ARBA" id="ARBA00010644"/>
    </source>
</evidence>
<dbReference type="PANTHER" id="PTHR10755">
    <property type="entry name" value="COPROPORPHYRINOGEN III OXIDASE, MITOCHONDRIAL"/>
    <property type="match status" value="1"/>
</dbReference>
<dbReference type="SUPFAM" id="SSF56112">
    <property type="entry name" value="Protein kinase-like (PK-like)"/>
    <property type="match status" value="1"/>
</dbReference>
<comment type="pathway">
    <text evidence="1">Porphyrin-containing compound metabolism; protoporphyrin-IX biosynthesis; protoporphyrinogen-IX from coproporphyrinogen-III (O2 route): step 1/1.</text>
</comment>
<dbReference type="Pfam" id="PF01218">
    <property type="entry name" value="Coprogen_oxidas"/>
    <property type="match status" value="1"/>
</dbReference>
<dbReference type="Gene3D" id="3.40.1500.10">
    <property type="entry name" value="Coproporphyrinogen III oxidase, aerobic"/>
    <property type="match status" value="1"/>
</dbReference>
<dbReference type="AlphaFoldDB" id="A0A1J8R9S5"/>
<comment type="similarity">
    <text evidence="2">Belongs to the aerobic coproporphyrinogen-III oxidase family.</text>
</comment>
<dbReference type="InterPro" id="IPR036406">
    <property type="entry name" value="Coprogen_oxidase_aer_sf"/>
</dbReference>
<dbReference type="PRINTS" id="PR00073">
    <property type="entry name" value="COPRGNOXDASE"/>
</dbReference>
<dbReference type="EMBL" id="LVVM01000492">
    <property type="protein sequence ID" value="OJA20620.1"/>
    <property type="molecule type" value="Genomic_DNA"/>
</dbReference>
<proteinExistence type="inferred from homology"/>
<name>A0A1J8R9S5_9AGAM</name>
<evidence type="ECO:0000256" key="3">
    <source>
        <dbReference type="ARBA" id="ARBA00011738"/>
    </source>
</evidence>
<evidence type="ECO:0000256" key="1">
    <source>
        <dbReference type="ARBA" id="ARBA00005168"/>
    </source>
</evidence>
<reference evidence="7 8" key="1">
    <citation type="submission" date="2016-03" db="EMBL/GenBank/DDBJ databases">
        <title>Comparative genomics of the ectomycorrhizal sister species Rhizopogon vinicolor and Rhizopogon vesiculosus (Basidiomycota: Boletales) reveals a divergence of the mating type B locus.</title>
        <authorList>
            <person name="Mujic A.B."/>
            <person name="Kuo A."/>
            <person name="Tritt A."/>
            <person name="Lipzen A."/>
            <person name="Chen C."/>
            <person name="Johnson J."/>
            <person name="Sharma A."/>
            <person name="Barry K."/>
            <person name="Grigoriev I.V."/>
            <person name="Spatafora J.W."/>
        </authorList>
    </citation>
    <scope>NUCLEOTIDE SEQUENCE [LARGE SCALE GENOMIC DNA]</scope>
    <source>
        <strain evidence="7 8">AM-OR11-056</strain>
    </source>
</reference>
<dbReference type="InterPro" id="IPR011009">
    <property type="entry name" value="Kinase-like_dom_sf"/>
</dbReference>
<organism evidence="7 8">
    <name type="scientific">Rhizopogon vesiculosus</name>
    <dbReference type="NCBI Taxonomy" id="180088"/>
    <lineage>
        <taxon>Eukaryota</taxon>
        <taxon>Fungi</taxon>
        <taxon>Dikarya</taxon>
        <taxon>Basidiomycota</taxon>
        <taxon>Agaricomycotina</taxon>
        <taxon>Agaricomycetes</taxon>
        <taxon>Agaricomycetidae</taxon>
        <taxon>Boletales</taxon>
        <taxon>Suillineae</taxon>
        <taxon>Rhizopogonaceae</taxon>
        <taxon>Rhizopogon</taxon>
    </lineage>
</organism>
<dbReference type="GO" id="GO:0004109">
    <property type="term" value="F:coproporphyrinogen oxidase activity"/>
    <property type="evidence" value="ECO:0007669"/>
    <property type="project" value="UniProtKB-EC"/>
</dbReference>
<comment type="caution">
    <text evidence="7">The sequence shown here is derived from an EMBL/GenBank/DDBJ whole genome shotgun (WGS) entry which is preliminary data.</text>
</comment>
<dbReference type="OrthoDB" id="15318at2759"/>
<evidence type="ECO:0000256" key="4">
    <source>
        <dbReference type="ARBA" id="ARBA00012869"/>
    </source>
</evidence>
<evidence type="ECO:0000313" key="8">
    <source>
        <dbReference type="Proteomes" id="UP000183567"/>
    </source>
</evidence>
<evidence type="ECO:0000256" key="6">
    <source>
        <dbReference type="ARBA" id="ARBA00023244"/>
    </source>
</evidence>
<dbReference type="InterPro" id="IPR001260">
    <property type="entry name" value="Coprogen_oxidase_aer"/>
</dbReference>
<dbReference type="SUPFAM" id="SSF102886">
    <property type="entry name" value="Coproporphyrinogen III oxidase"/>
    <property type="match status" value="1"/>
</dbReference>
<dbReference type="GO" id="GO:0005737">
    <property type="term" value="C:cytoplasm"/>
    <property type="evidence" value="ECO:0007669"/>
    <property type="project" value="TreeGrafter"/>
</dbReference>
<dbReference type="STRING" id="180088.A0A1J8R9S5"/>
<dbReference type="PANTHER" id="PTHR10755:SF0">
    <property type="entry name" value="OXYGEN-DEPENDENT COPROPORPHYRINOGEN-III OXIDASE, MITOCHONDRIAL"/>
    <property type="match status" value="1"/>
</dbReference>
<dbReference type="Gene3D" id="1.10.510.10">
    <property type="entry name" value="Transferase(Phosphotransferase) domain 1"/>
    <property type="match status" value="1"/>
</dbReference>
<evidence type="ECO:0000313" key="7">
    <source>
        <dbReference type="EMBL" id="OJA20620.1"/>
    </source>
</evidence>
<evidence type="ECO:0000256" key="5">
    <source>
        <dbReference type="ARBA" id="ARBA00023002"/>
    </source>
</evidence>
<dbReference type="EC" id="1.3.3.3" evidence="4"/>
<dbReference type="Proteomes" id="UP000183567">
    <property type="component" value="Unassembled WGS sequence"/>
</dbReference>
<gene>
    <name evidence="7" type="ORF">AZE42_10654</name>
</gene>
<keyword evidence="5" id="KW-0560">Oxidoreductase</keyword>
<accession>A0A1J8R9S5</accession>
<keyword evidence="8" id="KW-1185">Reference proteome</keyword>
<comment type="subunit">
    <text evidence="3">Homodimer.</text>
</comment>
<sequence>MSMPGTDQQRRWQLLRRGRYIEFNLVYDRGTRFGLKAPSARIESMFMSFPETARWEYMTDMGSDPESEEGRLVAALKQPVDWVGFEECMLAPEVIIEADYAVKVDIWALDRTTFELLTEHQLFHPEGGIRKDHWEDPEAL</sequence>
<dbReference type="GO" id="GO:0006782">
    <property type="term" value="P:protoporphyrinogen IX biosynthetic process"/>
    <property type="evidence" value="ECO:0007669"/>
    <property type="project" value="UniProtKB-UniPathway"/>
</dbReference>
<protein>
    <recommendedName>
        <fullName evidence="4">coproporphyrinogen oxidase</fullName>
        <ecNumber evidence="4">1.3.3.3</ecNumber>
    </recommendedName>
</protein>